<dbReference type="GO" id="GO:0005737">
    <property type="term" value="C:cytoplasm"/>
    <property type="evidence" value="ECO:0007669"/>
    <property type="project" value="UniProtKB-SubCell"/>
</dbReference>
<evidence type="ECO:0000313" key="7">
    <source>
        <dbReference type="EMBL" id="KIP62295.1"/>
    </source>
</evidence>
<reference evidence="7 8" key="1">
    <citation type="submission" date="2015-01" db="EMBL/GenBank/DDBJ databases">
        <title>Comparative genomics of non-oral Prevotella species.</title>
        <authorList>
            <person name="Accetto T."/>
            <person name="Nograsek B."/>
            <person name="Avgustin G."/>
        </authorList>
    </citation>
    <scope>NUCLEOTIDE SEQUENCE [LARGE SCALE GENOMIC DNA]</scope>
    <source>
        <strain evidence="7 8">P5-119</strain>
    </source>
</reference>
<feature type="domain" description="Survival protein SurE-like phosphatase/nucleotidase" evidence="6">
    <location>
        <begin position="8"/>
        <end position="191"/>
    </location>
</feature>
<keyword evidence="5" id="KW-0547">Nucleotide-binding</keyword>
<dbReference type="Pfam" id="PF01975">
    <property type="entry name" value="SurE"/>
    <property type="match status" value="1"/>
</dbReference>
<proteinExistence type="inferred from homology"/>
<dbReference type="Proteomes" id="UP000032046">
    <property type="component" value="Unassembled WGS sequence"/>
</dbReference>
<feature type="binding site" evidence="5">
    <location>
        <position position="14"/>
    </location>
    <ligand>
        <name>a divalent metal cation</name>
        <dbReference type="ChEBI" id="CHEBI:60240"/>
    </ligand>
</feature>
<evidence type="ECO:0000256" key="3">
    <source>
        <dbReference type="ARBA" id="ARBA00022723"/>
    </source>
</evidence>
<dbReference type="GO" id="GO:0000166">
    <property type="term" value="F:nucleotide binding"/>
    <property type="evidence" value="ECO:0007669"/>
    <property type="project" value="UniProtKB-KW"/>
</dbReference>
<dbReference type="InterPro" id="IPR030048">
    <property type="entry name" value="SurE"/>
</dbReference>
<dbReference type="STRING" id="1602171.ST44_07360"/>
<gene>
    <name evidence="5" type="primary">surE</name>
    <name evidence="7" type="ORF">ST44_07360</name>
</gene>
<dbReference type="GeneID" id="93482892"/>
<evidence type="ECO:0000256" key="5">
    <source>
        <dbReference type="HAMAP-Rule" id="MF_00060"/>
    </source>
</evidence>
<dbReference type="InterPro" id="IPR036523">
    <property type="entry name" value="SurE-like_sf"/>
</dbReference>
<dbReference type="HAMAP" id="MF_00060">
    <property type="entry name" value="SurE"/>
    <property type="match status" value="1"/>
</dbReference>
<dbReference type="SUPFAM" id="SSF64167">
    <property type="entry name" value="SurE-like"/>
    <property type="match status" value="1"/>
</dbReference>
<dbReference type="EC" id="3.1.3.5" evidence="5"/>
<keyword evidence="3 5" id="KW-0479">Metal-binding</keyword>
<feature type="binding site" evidence="5">
    <location>
        <position position="13"/>
    </location>
    <ligand>
        <name>a divalent metal cation</name>
        <dbReference type="ChEBI" id="CHEBI:60240"/>
    </ligand>
</feature>
<comment type="similarity">
    <text evidence="2 5">Belongs to the SurE nucleotidase family.</text>
</comment>
<dbReference type="InterPro" id="IPR002828">
    <property type="entry name" value="SurE-like_Pase/nucleotidase"/>
</dbReference>
<dbReference type="Gene3D" id="3.40.1210.10">
    <property type="entry name" value="Survival protein SurE-like phosphatase/nucleotidase"/>
    <property type="match status" value="1"/>
</dbReference>
<keyword evidence="4 5" id="KW-0378">Hydrolase</keyword>
<evidence type="ECO:0000256" key="2">
    <source>
        <dbReference type="ARBA" id="ARBA00011062"/>
    </source>
</evidence>
<comment type="catalytic activity">
    <reaction evidence="1 5">
        <text>a ribonucleoside 5'-phosphate + H2O = a ribonucleoside + phosphate</text>
        <dbReference type="Rhea" id="RHEA:12484"/>
        <dbReference type="ChEBI" id="CHEBI:15377"/>
        <dbReference type="ChEBI" id="CHEBI:18254"/>
        <dbReference type="ChEBI" id="CHEBI:43474"/>
        <dbReference type="ChEBI" id="CHEBI:58043"/>
        <dbReference type="EC" id="3.1.3.5"/>
    </reaction>
</comment>
<keyword evidence="5" id="KW-0963">Cytoplasm</keyword>
<sequence length="255" mass="28180">MKKKRPLILISNDDGFAAKGINSLLEYVRGFGDIIACAPESARSGFSCAFSSEKPLRLRLVREEPGLQVWACNGTPVDCLKIAIDQICDRMPDIVISGINHGDNASVNSHYSGTMGVAREGCMKGIPSVAFSLCNYSPDADFSNTARLIKIITGRVLEDGLPKNVCLNVNFPDTPEIKGTKVCRMCNGIWEKELVKERHPRGYDYYWMVGQFRDTEPEATDTDEWALAHGYAAITPTTIDTTAYSAMQKISDWDL</sequence>
<dbReference type="PANTHER" id="PTHR30457:SF0">
    <property type="entry name" value="PHOSPHATASE, PUTATIVE (AFU_ORTHOLOGUE AFUA_4G01070)-RELATED"/>
    <property type="match status" value="1"/>
</dbReference>
<dbReference type="EMBL" id="JXQK01000055">
    <property type="protein sequence ID" value="KIP62295.1"/>
    <property type="molecule type" value="Genomic_DNA"/>
</dbReference>
<dbReference type="AlphaFoldDB" id="A0A0D0IZD3"/>
<dbReference type="GO" id="GO:0008253">
    <property type="term" value="F:5'-nucleotidase activity"/>
    <property type="evidence" value="ECO:0007669"/>
    <property type="project" value="UniProtKB-UniRule"/>
</dbReference>
<dbReference type="RefSeq" id="WP_022317397.1">
    <property type="nucleotide sequence ID" value="NZ_DAIPDX010000048.1"/>
</dbReference>
<feature type="binding site" evidence="5">
    <location>
        <position position="100"/>
    </location>
    <ligand>
        <name>a divalent metal cation</name>
        <dbReference type="ChEBI" id="CHEBI:60240"/>
    </ligand>
</feature>
<evidence type="ECO:0000259" key="6">
    <source>
        <dbReference type="Pfam" id="PF01975"/>
    </source>
</evidence>
<name>A0A0D0IZD3_9BACT</name>
<evidence type="ECO:0000256" key="1">
    <source>
        <dbReference type="ARBA" id="ARBA00000815"/>
    </source>
</evidence>
<comment type="function">
    <text evidence="5">Nucleotidase that shows phosphatase activity on nucleoside 5'-monophosphates.</text>
</comment>
<comment type="cofactor">
    <cofactor evidence="5">
        <name>a divalent metal cation</name>
        <dbReference type="ChEBI" id="CHEBI:60240"/>
    </cofactor>
    <text evidence="5">Binds 1 divalent metal cation per subunit.</text>
</comment>
<protein>
    <recommendedName>
        <fullName evidence="5">5'-nucleotidase SurE</fullName>
        <ecNumber evidence="5">3.1.3.5</ecNumber>
    </recommendedName>
    <alternativeName>
        <fullName evidence="5">Nucleoside 5'-monophosphate phosphohydrolase</fullName>
    </alternativeName>
</protein>
<comment type="subcellular location">
    <subcellularLocation>
        <location evidence="5">Cytoplasm</location>
    </subcellularLocation>
</comment>
<dbReference type="NCBIfam" id="TIGR00087">
    <property type="entry name" value="surE"/>
    <property type="match status" value="1"/>
</dbReference>
<organism evidence="7 8">
    <name type="scientific">Prevotella pectinovora</name>
    <dbReference type="NCBI Taxonomy" id="1602169"/>
    <lineage>
        <taxon>Bacteria</taxon>
        <taxon>Pseudomonadati</taxon>
        <taxon>Bacteroidota</taxon>
        <taxon>Bacteroidia</taxon>
        <taxon>Bacteroidales</taxon>
        <taxon>Prevotellaceae</taxon>
        <taxon>Prevotella</taxon>
    </lineage>
</organism>
<evidence type="ECO:0000313" key="8">
    <source>
        <dbReference type="Proteomes" id="UP000032046"/>
    </source>
</evidence>
<feature type="binding site" evidence="5">
    <location>
        <position position="44"/>
    </location>
    <ligand>
        <name>a divalent metal cation</name>
        <dbReference type="ChEBI" id="CHEBI:60240"/>
    </ligand>
</feature>
<evidence type="ECO:0000256" key="4">
    <source>
        <dbReference type="ARBA" id="ARBA00022801"/>
    </source>
</evidence>
<dbReference type="GO" id="GO:0046872">
    <property type="term" value="F:metal ion binding"/>
    <property type="evidence" value="ECO:0007669"/>
    <property type="project" value="UniProtKB-UniRule"/>
</dbReference>
<accession>A0A0D0IZD3</accession>
<dbReference type="PANTHER" id="PTHR30457">
    <property type="entry name" value="5'-NUCLEOTIDASE SURE"/>
    <property type="match status" value="1"/>
</dbReference>
<keyword evidence="8" id="KW-1185">Reference proteome</keyword>
<dbReference type="NCBIfam" id="NF001492">
    <property type="entry name" value="PRK00346.2-2"/>
    <property type="match status" value="1"/>
</dbReference>
<comment type="caution">
    <text evidence="7">The sequence shown here is derived from an EMBL/GenBank/DDBJ whole genome shotgun (WGS) entry which is preliminary data.</text>
</comment>